<dbReference type="AlphaFoldDB" id="A0A8J4X233"/>
<protein>
    <recommendedName>
        <fullName evidence="7">Large ribosomal subunit protein mL53</fullName>
    </recommendedName>
    <alternativeName>
        <fullName evidence="8">39S ribosomal protein L53, mitochondrial</fullName>
    </alternativeName>
</protein>
<proteinExistence type="inferred from homology"/>
<evidence type="ECO:0000256" key="8">
    <source>
        <dbReference type="ARBA" id="ARBA00042721"/>
    </source>
</evidence>
<comment type="caution">
    <text evidence="9">The sequence shown here is derived from an EMBL/GenBank/DDBJ whole genome shotgun (WGS) entry which is preliminary data.</text>
</comment>
<dbReference type="Pfam" id="PF10780">
    <property type="entry name" value="MRP_L53"/>
    <property type="match status" value="2"/>
</dbReference>
<dbReference type="Proteomes" id="UP000727407">
    <property type="component" value="Unassembled WGS sequence"/>
</dbReference>
<dbReference type="PANTHER" id="PTHR33618:SF1">
    <property type="entry name" value="LARGE RIBOSOMAL SUBUNIT PROTEIN ML53"/>
    <property type="match status" value="1"/>
</dbReference>
<dbReference type="InterPro" id="IPR052473">
    <property type="entry name" value="mtLSU_mL53"/>
</dbReference>
<keyword evidence="3" id="KW-0809">Transit peptide</keyword>
<keyword evidence="4 9" id="KW-0689">Ribosomal protein</keyword>
<gene>
    <name evidence="9" type="primary">mrpl53</name>
    <name evidence="9" type="ORF">DAT39_009032</name>
</gene>
<dbReference type="InterPro" id="IPR019716">
    <property type="entry name" value="Ribosomal_mL53"/>
</dbReference>
<accession>A0A8J4X233</accession>
<evidence type="ECO:0000256" key="4">
    <source>
        <dbReference type="ARBA" id="ARBA00022980"/>
    </source>
</evidence>
<keyword evidence="5" id="KW-0496">Mitochondrion</keyword>
<evidence type="ECO:0000256" key="1">
    <source>
        <dbReference type="ARBA" id="ARBA00004173"/>
    </source>
</evidence>
<evidence type="ECO:0000256" key="2">
    <source>
        <dbReference type="ARBA" id="ARBA00005557"/>
    </source>
</evidence>
<evidence type="ECO:0000256" key="5">
    <source>
        <dbReference type="ARBA" id="ARBA00023128"/>
    </source>
</evidence>
<evidence type="ECO:0000256" key="7">
    <source>
        <dbReference type="ARBA" id="ARBA00035180"/>
    </source>
</evidence>
<dbReference type="EMBL" id="QNUK01000116">
    <property type="protein sequence ID" value="KAF5901247.1"/>
    <property type="molecule type" value="Genomic_DNA"/>
</dbReference>
<keyword evidence="10" id="KW-1185">Reference proteome</keyword>
<feature type="non-terminal residue" evidence="9">
    <location>
        <position position="116"/>
    </location>
</feature>
<name>A0A8J4X233_CLAMG</name>
<evidence type="ECO:0000313" key="9">
    <source>
        <dbReference type="EMBL" id="KAF5901247.1"/>
    </source>
</evidence>
<organism evidence="9 10">
    <name type="scientific">Clarias magur</name>
    <name type="common">Asian catfish</name>
    <name type="synonym">Macropteronotus magur</name>
    <dbReference type="NCBI Taxonomy" id="1594786"/>
    <lineage>
        <taxon>Eukaryota</taxon>
        <taxon>Metazoa</taxon>
        <taxon>Chordata</taxon>
        <taxon>Craniata</taxon>
        <taxon>Vertebrata</taxon>
        <taxon>Euteleostomi</taxon>
        <taxon>Actinopterygii</taxon>
        <taxon>Neopterygii</taxon>
        <taxon>Teleostei</taxon>
        <taxon>Ostariophysi</taxon>
        <taxon>Siluriformes</taxon>
        <taxon>Clariidae</taxon>
        <taxon>Clarias</taxon>
    </lineage>
</organism>
<sequence length="116" mass="12869">MVRDFLVLVGSEKARATNMNCEVKAEVKHDQSEPVIDITFMDGERLVMKGAKLTSQEMLSALQTRCIAKDPQAKATAKKDFLVLVGSEKARATNMNCEVKAEVKHDQSEPVIDITF</sequence>
<dbReference type="Gene3D" id="3.40.30.10">
    <property type="entry name" value="Glutaredoxin"/>
    <property type="match status" value="2"/>
</dbReference>
<evidence type="ECO:0000256" key="3">
    <source>
        <dbReference type="ARBA" id="ARBA00022946"/>
    </source>
</evidence>
<keyword evidence="6" id="KW-0687">Ribonucleoprotein</keyword>
<dbReference type="GO" id="GO:0005762">
    <property type="term" value="C:mitochondrial large ribosomal subunit"/>
    <property type="evidence" value="ECO:0007669"/>
    <property type="project" value="TreeGrafter"/>
</dbReference>
<dbReference type="OrthoDB" id="6618793at2759"/>
<evidence type="ECO:0000256" key="6">
    <source>
        <dbReference type="ARBA" id="ARBA00023274"/>
    </source>
</evidence>
<comment type="subcellular location">
    <subcellularLocation>
        <location evidence="1">Mitochondrion</location>
    </subcellularLocation>
</comment>
<reference evidence="9" key="1">
    <citation type="submission" date="2020-07" db="EMBL/GenBank/DDBJ databases">
        <title>Clarias magur genome sequencing, assembly and annotation.</title>
        <authorList>
            <person name="Kushwaha B."/>
            <person name="Kumar R."/>
            <person name="Das P."/>
            <person name="Joshi C.G."/>
            <person name="Kumar D."/>
            <person name="Nagpure N.S."/>
            <person name="Pandey M."/>
            <person name="Agarwal S."/>
            <person name="Srivastava S."/>
            <person name="Singh M."/>
            <person name="Sahoo L."/>
            <person name="Jayasankar P."/>
            <person name="Meher P.K."/>
            <person name="Koringa P.G."/>
            <person name="Iquebal M.A."/>
            <person name="Das S.P."/>
            <person name="Bit A."/>
            <person name="Patnaik S."/>
            <person name="Patel N."/>
            <person name="Shah T.M."/>
            <person name="Hinsu A."/>
            <person name="Jena J.K."/>
        </authorList>
    </citation>
    <scope>NUCLEOTIDE SEQUENCE</scope>
    <source>
        <strain evidence="9">CIFAMagur01</strain>
        <tissue evidence="9">Testis</tissue>
    </source>
</reference>
<dbReference type="PANTHER" id="PTHR33618">
    <property type="entry name" value="39S RIBOSOMAL PROTEIN L53, MITOCHONDRIAL"/>
    <property type="match status" value="1"/>
</dbReference>
<comment type="similarity">
    <text evidence="2">Belongs to the mitochondrion-specific ribosomal protein mL53 family.</text>
</comment>
<evidence type="ECO:0000313" key="10">
    <source>
        <dbReference type="Proteomes" id="UP000727407"/>
    </source>
</evidence>